<evidence type="ECO:0000313" key="1">
    <source>
        <dbReference type="EMBL" id="JAH58219.1"/>
    </source>
</evidence>
<name>A0A0E9TX04_ANGAN</name>
<sequence>MDIQIYSHTHTHTKNRELFTQLCLSAIQPRPHPFNFPPHSHEAKDLTQKVWPYLYYLISINPYIHAPFSIRLIYI</sequence>
<reference evidence="1" key="1">
    <citation type="submission" date="2014-11" db="EMBL/GenBank/DDBJ databases">
        <authorList>
            <person name="Amaro Gonzalez C."/>
        </authorList>
    </citation>
    <scope>NUCLEOTIDE SEQUENCE</scope>
</reference>
<proteinExistence type="predicted"/>
<dbReference type="EMBL" id="GBXM01050358">
    <property type="protein sequence ID" value="JAH58219.1"/>
    <property type="molecule type" value="Transcribed_RNA"/>
</dbReference>
<accession>A0A0E9TX04</accession>
<organism evidence="1">
    <name type="scientific">Anguilla anguilla</name>
    <name type="common">European freshwater eel</name>
    <name type="synonym">Muraena anguilla</name>
    <dbReference type="NCBI Taxonomy" id="7936"/>
    <lineage>
        <taxon>Eukaryota</taxon>
        <taxon>Metazoa</taxon>
        <taxon>Chordata</taxon>
        <taxon>Craniata</taxon>
        <taxon>Vertebrata</taxon>
        <taxon>Euteleostomi</taxon>
        <taxon>Actinopterygii</taxon>
        <taxon>Neopterygii</taxon>
        <taxon>Teleostei</taxon>
        <taxon>Anguilliformes</taxon>
        <taxon>Anguillidae</taxon>
        <taxon>Anguilla</taxon>
    </lineage>
</organism>
<dbReference type="AlphaFoldDB" id="A0A0E9TX04"/>
<reference evidence="1" key="2">
    <citation type="journal article" date="2015" name="Fish Shellfish Immunol.">
        <title>Early steps in the European eel (Anguilla anguilla)-Vibrio vulnificus interaction in the gills: Role of the RtxA13 toxin.</title>
        <authorList>
            <person name="Callol A."/>
            <person name="Pajuelo D."/>
            <person name="Ebbesson L."/>
            <person name="Teles M."/>
            <person name="MacKenzie S."/>
            <person name="Amaro C."/>
        </authorList>
    </citation>
    <scope>NUCLEOTIDE SEQUENCE</scope>
</reference>
<protein>
    <submittedName>
        <fullName evidence="1">Uncharacterized protein</fullName>
    </submittedName>
</protein>